<evidence type="ECO:0000313" key="13">
    <source>
        <dbReference type="Proteomes" id="UP000483820"/>
    </source>
</evidence>
<evidence type="ECO:0000256" key="1">
    <source>
        <dbReference type="ARBA" id="ARBA00004123"/>
    </source>
</evidence>
<dbReference type="Pfam" id="PF00096">
    <property type="entry name" value="zf-C2H2"/>
    <property type="match status" value="4"/>
</dbReference>
<evidence type="ECO:0000256" key="4">
    <source>
        <dbReference type="ARBA" id="ARBA00022771"/>
    </source>
</evidence>
<keyword evidence="5" id="KW-0862">Zinc</keyword>
<evidence type="ECO:0000313" key="12">
    <source>
        <dbReference type="EMBL" id="KAF1771014.1"/>
    </source>
</evidence>
<dbReference type="GO" id="GO:0000978">
    <property type="term" value="F:RNA polymerase II cis-regulatory region sequence-specific DNA binding"/>
    <property type="evidence" value="ECO:0007669"/>
    <property type="project" value="TreeGrafter"/>
</dbReference>
<dbReference type="GeneID" id="9806589"/>
<keyword evidence="4 10" id="KW-0863">Zinc-finger</keyword>
<dbReference type="PROSITE" id="PS00028">
    <property type="entry name" value="ZINC_FINGER_C2H2_1"/>
    <property type="match status" value="4"/>
</dbReference>
<evidence type="ECO:0000256" key="6">
    <source>
        <dbReference type="ARBA" id="ARBA00023015"/>
    </source>
</evidence>
<dbReference type="FunFam" id="3.30.160.60:FF:000303">
    <property type="entry name" value="Zinc finger protein 41"/>
    <property type="match status" value="1"/>
</dbReference>
<keyword evidence="3" id="KW-0677">Repeat</keyword>
<feature type="domain" description="C2H2-type" evidence="11">
    <location>
        <begin position="272"/>
        <end position="295"/>
    </location>
</feature>
<accession>A0A6A5HW63</accession>
<keyword evidence="7" id="KW-0238">DNA-binding</keyword>
<organism evidence="12 13">
    <name type="scientific">Caenorhabditis remanei</name>
    <name type="common">Caenorhabditis vulgaris</name>
    <dbReference type="NCBI Taxonomy" id="31234"/>
    <lineage>
        <taxon>Eukaryota</taxon>
        <taxon>Metazoa</taxon>
        <taxon>Ecdysozoa</taxon>
        <taxon>Nematoda</taxon>
        <taxon>Chromadorea</taxon>
        <taxon>Rhabditida</taxon>
        <taxon>Rhabditina</taxon>
        <taxon>Rhabditomorpha</taxon>
        <taxon>Rhabditoidea</taxon>
        <taxon>Rhabditidae</taxon>
        <taxon>Peloderinae</taxon>
        <taxon>Caenorhabditis</taxon>
    </lineage>
</organism>
<keyword evidence="9" id="KW-0539">Nucleus</keyword>
<dbReference type="EMBL" id="WUAV01000001">
    <property type="protein sequence ID" value="KAF1771014.1"/>
    <property type="molecule type" value="Genomic_DNA"/>
</dbReference>
<reference evidence="12 13" key="1">
    <citation type="submission" date="2019-12" db="EMBL/GenBank/DDBJ databases">
        <title>Chromosome-level assembly of the Caenorhabditis remanei genome.</title>
        <authorList>
            <person name="Teterina A.A."/>
            <person name="Willis J.H."/>
            <person name="Phillips P.C."/>
        </authorList>
    </citation>
    <scope>NUCLEOTIDE SEQUENCE [LARGE SCALE GENOMIC DNA]</scope>
    <source>
        <strain evidence="12 13">PX506</strain>
        <tissue evidence="12">Whole organism</tissue>
    </source>
</reference>
<dbReference type="GO" id="GO:0050920">
    <property type="term" value="P:regulation of chemotaxis"/>
    <property type="evidence" value="ECO:0007669"/>
    <property type="project" value="EnsemblMetazoa"/>
</dbReference>
<dbReference type="GO" id="GO:0000981">
    <property type="term" value="F:DNA-binding transcription factor activity, RNA polymerase II-specific"/>
    <property type="evidence" value="ECO:0007669"/>
    <property type="project" value="TreeGrafter"/>
</dbReference>
<dbReference type="CTD" id="9806589"/>
<dbReference type="SUPFAM" id="SSF57667">
    <property type="entry name" value="beta-beta-alpha zinc fingers"/>
    <property type="match status" value="2"/>
</dbReference>
<dbReference type="GO" id="GO:0008270">
    <property type="term" value="F:zinc ion binding"/>
    <property type="evidence" value="ECO:0007669"/>
    <property type="project" value="UniProtKB-KW"/>
</dbReference>
<keyword evidence="8" id="KW-0804">Transcription</keyword>
<comment type="subcellular location">
    <subcellularLocation>
        <location evidence="1">Nucleus</location>
    </subcellularLocation>
</comment>
<evidence type="ECO:0000256" key="2">
    <source>
        <dbReference type="ARBA" id="ARBA00022723"/>
    </source>
</evidence>
<dbReference type="AlphaFoldDB" id="A0A6A5HW63"/>
<dbReference type="GO" id="GO:0030182">
    <property type="term" value="P:neuron differentiation"/>
    <property type="evidence" value="ECO:0007669"/>
    <property type="project" value="EnsemblMetazoa"/>
</dbReference>
<evidence type="ECO:0000256" key="10">
    <source>
        <dbReference type="PROSITE-ProRule" id="PRU00042"/>
    </source>
</evidence>
<feature type="domain" description="C2H2-type" evidence="11">
    <location>
        <begin position="244"/>
        <end position="271"/>
    </location>
</feature>
<dbReference type="PANTHER" id="PTHR23235:SF142">
    <property type="entry name" value="ZINC FINGER PROTEIN 384"/>
    <property type="match status" value="1"/>
</dbReference>
<evidence type="ECO:0000256" key="9">
    <source>
        <dbReference type="ARBA" id="ARBA00023242"/>
    </source>
</evidence>
<name>A0A6A5HW63_CAERE</name>
<evidence type="ECO:0000256" key="5">
    <source>
        <dbReference type="ARBA" id="ARBA00022833"/>
    </source>
</evidence>
<dbReference type="GO" id="GO:0005634">
    <property type="term" value="C:nucleus"/>
    <property type="evidence" value="ECO:0007669"/>
    <property type="project" value="UniProtKB-SubCell"/>
</dbReference>
<dbReference type="FunFam" id="3.30.160.60:FF:000787">
    <property type="entry name" value="Zinc finger protein 784"/>
    <property type="match status" value="1"/>
</dbReference>
<dbReference type="KEGG" id="crq:GCK72_002838"/>
<comment type="caution">
    <text evidence="12">The sequence shown here is derived from an EMBL/GenBank/DDBJ whole genome shotgun (WGS) entry which is preliminary data.</text>
</comment>
<feature type="domain" description="C2H2-type" evidence="11">
    <location>
        <begin position="216"/>
        <end position="243"/>
    </location>
</feature>
<protein>
    <recommendedName>
        <fullName evidence="11">C2H2-type domain-containing protein</fullName>
    </recommendedName>
</protein>
<dbReference type="FunFam" id="3.30.160.60:FF:001157">
    <property type="entry name" value="Zinc finger protein 793"/>
    <property type="match status" value="1"/>
</dbReference>
<dbReference type="RefSeq" id="XP_003099681.2">
    <property type="nucleotide sequence ID" value="XM_003099633.2"/>
</dbReference>
<dbReference type="PROSITE" id="PS50157">
    <property type="entry name" value="ZINC_FINGER_C2H2_2"/>
    <property type="match status" value="4"/>
</dbReference>
<evidence type="ECO:0000256" key="8">
    <source>
        <dbReference type="ARBA" id="ARBA00023163"/>
    </source>
</evidence>
<keyword evidence="6" id="KW-0805">Transcription regulation</keyword>
<evidence type="ECO:0000259" key="11">
    <source>
        <dbReference type="PROSITE" id="PS50157"/>
    </source>
</evidence>
<gene>
    <name evidence="12" type="ORF">GCK72_002838</name>
</gene>
<feature type="domain" description="C2H2-type" evidence="11">
    <location>
        <begin position="188"/>
        <end position="215"/>
    </location>
</feature>
<dbReference type="SMART" id="SM00355">
    <property type="entry name" value="ZnF_C2H2"/>
    <property type="match status" value="4"/>
</dbReference>
<keyword evidence="2" id="KW-0479">Metal-binding</keyword>
<dbReference type="InterPro" id="IPR013087">
    <property type="entry name" value="Znf_C2H2_type"/>
</dbReference>
<evidence type="ECO:0000256" key="7">
    <source>
        <dbReference type="ARBA" id="ARBA00023125"/>
    </source>
</evidence>
<proteinExistence type="predicted"/>
<dbReference type="Gene3D" id="3.30.160.60">
    <property type="entry name" value="Classic Zinc Finger"/>
    <property type="match status" value="4"/>
</dbReference>
<dbReference type="InterPro" id="IPR036236">
    <property type="entry name" value="Znf_C2H2_sf"/>
</dbReference>
<dbReference type="Proteomes" id="UP000483820">
    <property type="component" value="Chromosome I"/>
</dbReference>
<dbReference type="FunFam" id="3.30.160.60:FF:001638">
    <property type="entry name" value="Zinc finger protein 668"/>
    <property type="match status" value="1"/>
</dbReference>
<evidence type="ECO:0000256" key="3">
    <source>
        <dbReference type="ARBA" id="ARBA00022737"/>
    </source>
</evidence>
<dbReference type="PANTHER" id="PTHR23235">
    <property type="entry name" value="KRUEPPEL-LIKE TRANSCRIPTION FACTOR"/>
    <property type="match status" value="1"/>
</dbReference>
<sequence length="295" mass="32607">MSYHYQMSTNNNDFFDSTNYIPQMQMHHGYQDFYSTDATSSMMTSAATSQVPQPTENSGIMAVQNSGGGGGVGTEHGGYGGVGWRQHDWNSTSSWTMGNQMGDHMGTGTVGITGTQISSQNHATSHIRATVQPVEYKPMMTASHVVADTFRSTQPCYMNPPPTRMLSAVKKPPATVHRPLARSTPKPFRCQTCGKAFSQAANLTAHKRIHTGEKPFMCPVCNRPFSQSSSLVTHRRTHTGERPYPCAQCEKAFTDSSTLTKHLRTHTGHKPYVCSICMMKFTQSGNLHRHMKTHK</sequence>
<dbReference type="GO" id="GO:0045944">
    <property type="term" value="P:positive regulation of transcription by RNA polymerase II"/>
    <property type="evidence" value="ECO:0007669"/>
    <property type="project" value="EnsemblMetazoa"/>
</dbReference>